<dbReference type="CDD" id="cd05008">
    <property type="entry name" value="SIS_GlmS_GlmD_1"/>
    <property type="match status" value="1"/>
</dbReference>
<keyword evidence="1" id="KW-0677">Repeat</keyword>
<dbReference type="Proteomes" id="UP001316087">
    <property type="component" value="Unassembled WGS sequence"/>
</dbReference>
<dbReference type="InterPro" id="IPR035466">
    <property type="entry name" value="GlmS/AgaS_SIS"/>
</dbReference>
<dbReference type="InterPro" id="IPR001347">
    <property type="entry name" value="SIS_dom"/>
</dbReference>
<dbReference type="PANTHER" id="PTHR10937:SF4">
    <property type="entry name" value="GLUCOSAMINE-6-PHOSPHATE DEAMINASE"/>
    <property type="match status" value="1"/>
</dbReference>
<dbReference type="EMBL" id="JAKZFC010000005">
    <property type="protein sequence ID" value="MCH7322932.1"/>
    <property type="molecule type" value="Genomic_DNA"/>
</dbReference>
<dbReference type="SUPFAM" id="SSF53697">
    <property type="entry name" value="SIS domain"/>
    <property type="match status" value="1"/>
</dbReference>
<dbReference type="Gene3D" id="3.40.50.10490">
    <property type="entry name" value="Glucose-6-phosphate isomerase like protein, domain 1"/>
    <property type="match status" value="2"/>
</dbReference>
<dbReference type="PROSITE" id="PS51464">
    <property type="entry name" value="SIS"/>
    <property type="match status" value="2"/>
</dbReference>
<protein>
    <submittedName>
        <fullName evidence="3">SIS domain-containing protein</fullName>
    </submittedName>
</protein>
<gene>
    <name evidence="3" type="ORF">LZ480_13710</name>
</gene>
<keyword evidence="4" id="KW-1185">Reference proteome</keyword>
<name>A0ABS9UF20_9BACL</name>
<reference evidence="3 4" key="1">
    <citation type="submission" date="2022-03" db="EMBL/GenBank/DDBJ databases">
        <authorList>
            <person name="Jo J.-H."/>
            <person name="Im W.-T."/>
        </authorList>
    </citation>
    <scope>NUCLEOTIDE SEQUENCE [LARGE SCALE GENOMIC DNA]</scope>
    <source>
        <strain evidence="3 4">MA9</strain>
    </source>
</reference>
<dbReference type="RefSeq" id="WP_241370097.1">
    <property type="nucleotide sequence ID" value="NZ_JAKZFC010000005.1"/>
</dbReference>
<dbReference type="Pfam" id="PF01380">
    <property type="entry name" value="SIS"/>
    <property type="match status" value="2"/>
</dbReference>
<evidence type="ECO:0000313" key="4">
    <source>
        <dbReference type="Proteomes" id="UP001316087"/>
    </source>
</evidence>
<dbReference type="InterPro" id="IPR035490">
    <property type="entry name" value="GlmS/FrlB_SIS"/>
</dbReference>
<proteinExistence type="predicted"/>
<evidence type="ECO:0000313" key="3">
    <source>
        <dbReference type="EMBL" id="MCH7322932.1"/>
    </source>
</evidence>
<sequence length="338" mass="37570">MYTYNEIMNQAEKLEKTKEIVQAQTFNDAEVDITLFTGCGTSFYLAIAAARYYQSATGEIAVAVPASELFLHKDTHILANKKYNLIGISRSGTTSEIIMALEHLKGDTNIQSMAVTCNGNTPMANAADEVIALDHISEKSVVMTQSFSNMLYALQLYAAKKSNRSDLMNQLEEIPALVKVALENGEPLKQVTEDKNKTRFIFLGSGAYNGLAKEATLKLKEMTQTECESYSNLEFRHGPISIVDNETVIILFTQKETQNFDQALIKDIQKLGGFVVVIGVASEQLEADVIIKLSDNLDDLNRLVEVVPYFQLLAYQRAIFKGFDPDKPRNLTQVVNLS</sequence>
<organism evidence="3 4">
    <name type="scientific">Solibacillus palustris</name>
    <dbReference type="NCBI Taxonomy" id="2908203"/>
    <lineage>
        <taxon>Bacteria</taxon>
        <taxon>Bacillati</taxon>
        <taxon>Bacillota</taxon>
        <taxon>Bacilli</taxon>
        <taxon>Bacillales</taxon>
        <taxon>Caryophanaceae</taxon>
        <taxon>Solibacillus</taxon>
    </lineage>
</organism>
<feature type="domain" description="SIS" evidence="2">
    <location>
        <begin position="22"/>
        <end position="164"/>
    </location>
</feature>
<dbReference type="CDD" id="cd05009">
    <property type="entry name" value="SIS_GlmS_GlmD_2"/>
    <property type="match status" value="1"/>
</dbReference>
<feature type="domain" description="SIS" evidence="2">
    <location>
        <begin position="190"/>
        <end position="328"/>
    </location>
</feature>
<comment type="caution">
    <text evidence="3">The sequence shown here is derived from an EMBL/GenBank/DDBJ whole genome shotgun (WGS) entry which is preliminary data.</text>
</comment>
<dbReference type="InterPro" id="IPR046348">
    <property type="entry name" value="SIS_dom_sf"/>
</dbReference>
<evidence type="ECO:0000259" key="2">
    <source>
        <dbReference type="PROSITE" id="PS51464"/>
    </source>
</evidence>
<evidence type="ECO:0000256" key="1">
    <source>
        <dbReference type="ARBA" id="ARBA00022737"/>
    </source>
</evidence>
<accession>A0ABS9UF20</accession>
<dbReference type="PANTHER" id="PTHR10937">
    <property type="entry name" value="GLUCOSAMINE--FRUCTOSE-6-PHOSPHATE AMINOTRANSFERASE, ISOMERIZING"/>
    <property type="match status" value="1"/>
</dbReference>